<dbReference type="Proteomes" id="UP000215767">
    <property type="component" value="Unassembled WGS sequence"/>
</dbReference>
<dbReference type="SUPFAM" id="SSF51679">
    <property type="entry name" value="Bacterial luciferase-like"/>
    <property type="match status" value="1"/>
</dbReference>
<protein>
    <submittedName>
        <fullName evidence="8">N5,N10-methylene tetrahydromethanopterin reductase</fullName>
    </submittedName>
</protein>
<dbReference type="RefSeq" id="WP_094844352.1">
    <property type="nucleotide sequence ID" value="NZ_NEVS01000004.1"/>
</dbReference>
<evidence type="ECO:0000313" key="9">
    <source>
        <dbReference type="Proteomes" id="UP000215767"/>
    </source>
</evidence>
<evidence type="ECO:0000256" key="3">
    <source>
        <dbReference type="ARBA" id="ARBA00023002"/>
    </source>
</evidence>
<evidence type="ECO:0000259" key="7">
    <source>
        <dbReference type="Pfam" id="PF00296"/>
    </source>
</evidence>
<evidence type="ECO:0000256" key="1">
    <source>
        <dbReference type="ARBA" id="ARBA00022630"/>
    </source>
</evidence>
<feature type="binding site" evidence="6">
    <location>
        <position position="158"/>
    </location>
    <ligand>
        <name>FMN</name>
        <dbReference type="ChEBI" id="CHEBI:58210"/>
    </ligand>
</feature>
<dbReference type="OrthoDB" id="4505903at2"/>
<comment type="caution">
    <text evidence="8">The sequence shown here is derived from an EMBL/GenBank/DDBJ whole genome shotgun (WGS) entry which is preliminary data.</text>
</comment>
<gene>
    <name evidence="8" type="ORF">CAL28_28660</name>
</gene>
<dbReference type="GO" id="GO:0004497">
    <property type="term" value="F:monooxygenase activity"/>
    <property type="evidence" value="ECO:0007669"/>
    <property type="project" value="UniProtKB-KW"/>
</dbReference>
<sequence>MSREIRLNAFDMNCVGHIQQGLWTHPRDQSTRYTDIHYWMELARKLEAGLFDGVFFADVLGAYDVYGGGVDATLRGAVQLPVNDPSLVIPAMAAATRHLGFGVTCNLTYEPPFSFARRMSTLDHLTGGRIGWNIVTGYLDSAARATGLSGQMAHDDRYDLADEYMSLVYKFWEGSWEDGAVRKDRAARVYADPSKVHRVVHDGRQYKVDALHLCEPSPQRTPVLYQAGASTRGRQFAATHAECVFVNGQSMSGVKAIVDDIRALAVKFGRQAQDVKVFMGATVVTGRTEAEAREKFEDYKRHVDVEAALAHASASMGIDFAKYGMDEPVQTDKSQAIVSNVEAMTRSAGPTWTKRKLIEQMVLGSRQQPMVGSPGQIADQLIAWSEQAGVDGFNLSRTVTPECFEDFIELVVPVLQERGVYKTAYADGVYREKLFGRARLPATHAAAAYRAGAGVPGCERGGNDR</sequence>
<proteinExistence type="inferred from homology"/>
<keyword evidence="9" id="KW-1185">Reference proteome</keyword>
<dbReference type="InterPro" id="IPR016215">
    <property type="entry name" value="NTA_MOA"/>
</dbReference>
<feature type="binding site" evidence="6">
    <location>
        <position position="154"/>
    </location>
    <ligand>
        <name>FMN</name>
        <dbReference type="ChEBI" id="CHEBI:58210"/>
    </ligand>
</feature>
<dbReference type="GO" id="GO:0016705">
    <property type="term" value="F:oxidoreductase activity, acting on paired donors, with incorporation or reduction of molecular oxygen"/>
    <property type="evidence" value="ECO:0007669"/>
    <property type="project" value="InterPro"/>
</dbReference>
<reference evidence="9" key="1">
    <citation type="submission" date="2017-05" db="EMBL/GenBank/DDBJ databases">
        <title>Complete and WGS of Bordetella genogroups.</title>
        <authorList>
            <person name="Spilker T."/>
            <person name="Lipuma J."/>
        </authorList>
    </citation>
    <scope>NUCLEOTIDE SEQUENCE [LARGE SCALE GENOMIC DNA]</scope>
    <source>
        <strain evidence="9">AU8856</strain>
    </source>
</reference>
<dbReference type="AlphaFoldDB" id="A0A261UMG7"/>
<dbReference type="EMBL" id="NEVS01000004">
    <property type="protein sequence ID" value="OZI63076.1"/>
    <property type="molecule type" value="Genomic_DNA"/>
</dbReference>
<evidence type="ECO:0000256" key="4">
    <source>
        <dbReference type="ARBA" id="ARBA00023033"/>
    </source>
</evidence>
<dbReference type="PIRSF" id="PIRSF000337">
    <property type="entry name" value="NTA_MOA"/>
    <property type="match status" value="1"/>
</dbReference>
<dbReference type="NCBIfam" id="TIGR03860">
    <property type="entry name" value="FMN_nitrolo"/>
    <property type="match status" value="1"/>
</dbReference>
<comment type="similarity">
    <text evidence="5">Belongs to the NtaA/SnaA/DszA monooxygenase family.</text>
</comment>
<keyword evidence="4" id="KW-0503">Monooxygenase</keyword>
<keyword evidence="1 6" id="KW-0285">Flavoprotein</keyword>
<name>A0A261UMG7_9BORD</name>
<feature type="domain" description="Luciferase-like" evidence="7">
    <location>
        <begin position="25"/>
        <end position="391"/>
    </location>
</feature>
<dbReference type="InterPro" id="IPR036661">
    <property type="entry name" value="Luciferase-like_sf"/>
</dbReference>
<organism evidence="8 9">
    <name type="scientific">Bordetella genomosp. 11</name>
    <dbReference type="NCBI Taxonomy" id="1416808"/>
    <lineage>
        <taxon>Bacteria</taxon>
        <taxon>Pseudomonadati</taxon>
        <taxon>Pseudomonadota</taxon>
        <taxon>Betaproteobacteria</taxon>
        <taxon>Burkholderiales</taxon>
        <taxon>Alcaligenaceae</taxon>
        <taxon>Bordetella</taxon>
    </lineage>
</organism>
<accession>A0A261UMG7</accession>
<keyword evidence="3" id="KW-0560">Oxidoreductase</keyword>
<dbReference type="Gene3D" id="3.20.20.30">
    <property type="entry name" value="Luciferase-like domain"/>
    <property type="match status" value="1"/>
</dbReference>
<evidence type="ECO:0000256" key="2">
    <source>
        <dbReference type="ARBA" id="ARBA00022643"/>
    </source>
</evidence>
<dbReference type="PANTHER" id="PTHR30011">
    <property type="entry name" value="ALKANESULFONATE MONOOXYGENASE-RELATED"/>
    <property type="match status" value="1"/>
</dbReference>
<feature type="binding site" evidence="6">
    <location>
        <position position="230"/>
    </location>
    <ligand>
        <name>FMN</name>
        <dbReference type="ChEBI" id="CHEBI:58210"/>
    </ligand>
</feature>
<evidence type="ECO:0000256" key="5">
    <source>
        <dbReference type="ARBA" id="ARBA00033748"/>
    </source>
</evidence>
<evidence type="ECO:0000313" key="8">
    <source>
        <dbReference type="EMBL" id="OZI63076.1"/>
    </source>
</evidence>
<dbReference type="PANTHER" id="PTHR30011:SF16">
    <property type="entry name" value="C2H2 FINGER DOMAIN TRANSCRIPTION FACTOR (EUROFUNG)-RELATED"/>
    <property type="match status" value="1"/>
</dbReference>
<keyword evidence="2 6" id="KW-0288">FMN</keyword>
<evidence type="ECO:0000256" key="6">
    <source>
        <dbReference type="PIRSR" id="PIRSR000337-1"/>
    </source>
</evidence>
<dbReference type="InterPro" id="IPR011251">
    <property type="entry name" value="Luciferase-like_dom"/>
</dbReference>
<dbReference type="Pfam" id="PF00296">
    <property type="entry name" value="Bac_luciferase"/>
    <property type="match status" value="1"/>
</dbReference>
<feature type="binding site" evidence="6">
    <location>
        <position position="58"/>
    </location>
    <ligand>
        <name>FMN</name>
        <dbReference type="ChEBI" id="CHEBI:58210"/>
    </ligand>
</feature>
<feature type="binding site" evidence="6">
    <location>
        <position position="104"/>
    </location>
    <ligand>
        <name>FMN</name>
        <dbReference type="ChEBI" id="CHEBI:58210"/>
    </ligand>
</feature>
<dbReference type="InterPro" id="IPR051260">
    <property type="entry name" value="Diverse_substr_monoxygenases"/>
</dbReference>